<evidence type="ECO:0000313" key="1">
    <source>
        <dbReference type="EMBL" id="KPV77288.1"/>
    </source>
</evidence>
<gene>
    <name evidence="1" type="ORF">RHOBADRAFT_41281</name>
</gene>
<dbReference type="AlphaFoldDB" id="A0A194S980"/>
<protein>
    <submittedName>
        <fullName evidence="1">Uncharacterized protein</fullName>
    </submittedName>
</protein>
<reference evidence="1 2" key="1">
    <citation type="journal article" date="2015" name="Front. Microbiol.">
        <title>Genome sequence of the plant growth promoting endophytic yeast Rhodotorula graminis WP1.</title>
        <authorList>
            <person name="Firrincieli A."/>
            <person name="Otillar R."/>
            <person name="Salamov A."/>
            <person name="Schmutz J."/>
            <person name="Khan Z."/>
            <person name="Redman R.S."/>
            <person name="Fleck N.D."/>
            <person name="Lindquist E."/>
            <person name="Grigoriev I.V."/>
            <person name="Doty S.L."/>
        </authorList>
    </citation>
    <scope>NUCLEOTIDE SEQUENCE [LARGE SCALE GENOMIC DNA]</scope>
    <source>
        <strain evidence="1 2">WP1</strain>
    </source>
</reference>
<dbReference type="OMA" id="HLCYWEV"/>
<accession>A0A194S980</accession>
<dbReference type="EMBL" id="KQ474074">
    <property type="protein sequence ID" value="KPV77288.1"/>
    <property type="molecule type" value="Genomic_DNA"/>
</dbReference>
<dbReference type="GeneID" id="28974300"/>
<proteinExistence type="predicted"/>
<dbReference type="RefSeq" id="XP_018273337.1">
    <property type="nucleotide sequence ID" value="XM_018413851.1"/>
</dbReference>
<keyword evidence="2" id="KW-1185">Reference proteome</keyword>
<dbReference type="OrthoDB" id="16434at2759"/>
<name>A0A194S980_RHOGW</name>
<dbReference type="Proteomes" id="UP000053890">
    <property type="component" value="Unassembled WGS sequence"/>
</dbReference>
<evidence type="ECO:0000313" key="2">
    <source>
        <dbReference type="Proteomes" id="UP000053890"/>
    </source>
</evidence>
<sequence>MQRAVPVPLPRLLALLPRNGLGASVYESRWAGKGLPVPTSSAASTGDNSCRWEVKKVKLTPADNGKLHGRAYGVHFWKGKRTTPADKDYEPIRHASKYLWQAAVPPPLLVEQARQAAARAPAPDAAAEA</sequence>
<organism evidence="1 2">
    <name type="scientific">Rhodotorula graminis (strain WP1)</name>
    <dbReference type="NCBI Taxonomy" id="578459"/>
    <lineage>
        <taxon>Eukaryota</taxon>
        <taxon>Fungi</taxon>
        <taxon>Dikarya</taxon>
        <taxon>Basidiomycota</taxon>
        <taxon>Pucciniomycotina</taxon>
        <taxon>Microbotryomycetes</taxon>
        <taxon>Sporidiobolales</taxon>
        <taxon>Sporidiobolaceae</taxon>
        <taxon>Rhodotorula</taxon>
    </lineage>
</organism>